<evidence type="ECO:0000313" key="4">
    <source>
        <dbReference type="Proteomes" id="UP000186553"/>
    </source>
</evidence>
<dbReference type="GO" id="GO:0030153">
    <property type="term" value="P:bacteriocin immunity"/>
    <property type="evidence" value="ECO:0007669"/>
    <property type="project" value="InterPro"/>
</dbReference>
<name>A0A1C3D0D2_9GAMM</name>
<feature type="transmembrane region" description="Helical" evidence="1">
    <location>
        <begin position="36"/>
        <end position="55"/>
    </location>
</feature>
<keyword evidence="1" id="KW-0472">Membrane</keyword>
<dbReference type="OrthoDB" id="6658731at2"/>
<protein>
    <recommendedName>
        <fullName evidence="2">Uncharacterized protein YyaB-like PH domain-containing protein</fullName>
    </recommendedName>
</protein>
<dbReference type="InterPro" id="IPR009589">
    <property type="entry name" value="PH_YyaB-like"/>
</dbReference>
<dbReference type="STRING" id="1891224.BBP83_01495"/>
<evidence type="ECO:0000259" key="2">
    <source>
        <dbReference type="Pfam" id="PF06713"/>
    </source>
</evidence>
<organism evidence="3 4">
    <name type="scientific">Acinetobacter celticus</name>
    <dbReference type="NCBI Taxonomy" id="1891224"/>
    <lineage>
        <taxon>Bacteria</taxon>
        <taxon>Pseudomonadati</taxon>
        <taxon>Pseudomonadota</taxon>
        <taxon>Gammaproteobacteria</taxon>
        <taxon>Moraxellales</taxon>
        <taxon>Moraxellaceae</taxon>
        <taxon>Acinetobacter</taxon>
    </lineage>
</organism>
<proteinExistence type="predicted"/>
<dbReference type="Proteomes" id="UP000186553">
    <property type="component" value="Unassembled WGS sequence"/>
</dbReference>
<dbReference type="Pfam" id="PF06713">
    <property type="entry name" value="bPH_4"/>
    <property type="match status" value="1"/>
</dbReference>
<feature type="transmembrane region" description="Helical" evidence="1">
    <location>
        <begin position="12"/>
        <end position="30"/>
    </location>
</feature>
<keyword evidence="1" id="KW-1133">Transmembrane helix</keyword>
<evidence type="ECO:0000256" key="1">
    <source>
        <dbReference type="SAM" id="Phobius"/>
    </source>
</evidence>
<reference evidence="3 4" key="1">
    <citation type="submission" date="2016-07" db="EMBL/GenBank/DDBJ databases">
        <title>Acinetobacter sp. ANC 4603.</title>
        <authorList>
            <person name="Radolfova-Krizova L."/>
            <person name="Nemec A."/>
        </authorList>
    </citation>
    <scope>NUCLEOTIDE SEQUENCE [LARGE SCALE GENOMIC DNA]</scope>
    <source>
        <strain evidence="3 4">ANC 4603</strain>
    </source>
</reference>
<sequence>MQIFRSKIDWWVLGFLICLTGLLLQLLLTMQAKGTLLQFPVHAAVYVMTMAFVWWPAWNTKYTVDEEYLSIRCLFLTWKIKRSEIQSISKTNNSVASPALSLKRLKVDYLKEGESKFVLVSPRNQQAFCDALNQPLKV</sequence>
<dbReference type="RefSeq" id="WP_068885644.1">
    <property type="nucleotide sequence ID" value="NZ_CBCRUU010000011.1"/>
</dbReference>
<feature type="domain" description="Uncharacterized protein YyaB-like PH" evidence="2">
    <location>
        <begin position="60"/>
        <end position="133"/>
    </location>
</feature>
<comment type="caution">
    <text evidence="3">The sequence shown here is derived from an EMBL/GenBank/DDBJ whole genome shotgun (WGS) entry which is preliminary data.</text>
</comment>
<dbReference type="EMBL" id="MBDL01000001">
    <property type="protein sequence ID" value="ODA14506.1"/>
    <property type="molecule type" value="Genomic_DNA"/>
</dbReference>
<gene>
    <name evidence="3" type="ORF">BBP83_01495</name>
</gene>
<evidence type="ECO:0000313" key="3">
    <source>
        <dbReference type="EMBL" id="ODA14506.1"/>
    </source>
</evidence>
<accession>A0A1C3D0D2</accession>
<keyword evidence="1" id="KW-0812">Transmembrane</keyword>
<keyword evidence="4" id="KW-1185">Reference proteome</keyword>
<dbReference type="AlphaFoldDB" id="A0A1C3D0D2"/>